<evidence type="ECO:0000313" key="5">
    <source>
        <dbReference type="EMBL" id="KAA8537835.1"/>
    </source>
</evidence>
<feature type="compositionally biased region" description="Acidic residues" evidence="3">
    <location>
        <begin position="248"/>
        <end position="258"/>
    </location>
</feature>
<dbReference type="EMBL" id="CM018038">
    <property type="protein sequence ID" value="KAA8537835.1"/>
    <property type="molecule type" value="Genomic_DNA"/>
</dbReference>
<gene>
    <name evidence="5" type="ORF">F0562_027585</name>
</gene>
<protein>
    <recommendedName>
        <fullName evidence="4">ACB domain-containing protein</fullName>
    </recommendedName>
</protein>
<dbReference type="OrthoDB" id="1161432at2759"/>
<evidence type="ECO:0000256" key="3">
    <source>
        <dbReference type="SAM" id="MobiDB-lite"/>
    </source>
</evidence>
<name>A0A5J5B3E1_9ASTE</name>
<dbReference type="InterPro" id="IPR014352">
    <property type="entry name" value="FERM/acyl-CoA-bd_prot_sf"/>
</dbReference>
<feature type="domain" description="ACB" evidence="4">
    <location>
        <begin position="269"/>
        <end position="370"/>
    </location>
</feature>
<evidence type="ECO:0000259" key="4">
    <source>
        <dbReference type="PROSITE" id="PS51228"/>
    </source>
</evidence>
<dbReference type="SUPFAM" id="SSF47027">
    <property type="entry name" value="Acyl-CoA binding protein"/>
    <property type="match status" value="1"/>
</dbReference>
<reference evidence="5 6" key="1">
    <citation type="submission" date="2019-09" db="EMBL/GenBank/DDBJ databases">
        <title>A chromosome-level genome assembly of the Chinese tupelo Nyssa sinensis.</title>
        <authorList>
            <person name="Yang X."/>
            <person name="Kang M."/>
            <person name="Yang Y."/>
            <person name="Xiong H."/>
            <person name="Wang M."/>
            <person name="Zhang Z."/>
            <person name="Wang Z."/>
            <person name="Wu H."/>
            <person name="Ma T."/>
            <person name="Liu J."/>
            <person name="Xi Z."/>
        </authorList>
    </citation>
    <scope>NUCLEOTIDE SEQUENCE [LARGE SCALE GENOMIC DNA]</scope>
    <source>
        <strain evidence="5">J267</strain>
        <tissue evidence="5">Leaf</tissue>
    </source>
</reference>
<evidence type="ECO:0000256" key="1">
    <source>
        <dbReference type="ARBA" id="ARBA00005567"/>
    </source>
</evidence>
<sequence length="425" mass="46736">MELFHDLLMTAFFALAFSFIVAKLVSMTVAGDDARDSSKNVDFETVAEEVKFERGLRGQSTKTKKKVRFVEEVKTVDEFKGEESVDKLESSRCKDEFEEKRCDSVEICDSAGRLKVEEGVVEVSEVVGLAEKSSEGGFNKEEVAAEIGGGLEFGIKEENRLTGFDGLVIEERNDSTKAADEFDGANVKAVVSIGMDVEEKIIENARDDDKTAVELARDDHGDRIEEVRGLESGENQGSGIEGALNKGDEEEELDDDEDDDWEGIERSELEKVFAAASNYVCCGGKDGWLANLGNDVQMQLYGLHKVAMEGSCHESQPMALKGRQLLCVSDGGHWFRCVRNAWQRLGNMSPEVAMEQYINLLSDTVPGWMENDPAGDGKQDFSQAGILGAPDSDINTYLHNQPNYNESQLKSSMDGGDLIRGSNSI</sequence>
<organism evidence="5 6">
    <name type="scientific">Nyssa sinensis</name>
    <dbReference type="NCBI Taxonomy" id="561372"/>
    <lineage>
        <taxon>Eukaryota</taxon>
        <taxon>Viridiplantae</taxon>
        <taxon>Streptophyta</taxon>
        <taxon>Embryophyta</taxon>
        <taxon>Tracheophyta</taxon>
        <taxon>Spermatophyta</taxon>
        <taxon>Magnoliopsida</taxon>
        <taxon>eudicotyledons</taxon>
        <taxon>Gunneridae</taxon>
        <taxon>Pentapetalae</taxon>
        <taxon>asterids</taxon>
        <taxon>Cornales</taxon>
        <taxon>Nyssaceae</taxon>
        <taxon>Nyssa</taxon>
    </lineage>
</organism>
<evidence type="ECO:0000313" key="6">
    <source>
        <dbReference type="Proteomes" id="UP000325577"/>
    </source>
</evidence>
<dbReference type="GO" id="GO:0000062">
    <property type="term" value="F:fatty-acyl-CoA binding"/>
    <property type="evidence" value="ECO:0007669"/>
    <property type="project" value="InterPro"/>
</dbReference>
<accession>A0A5J5B3E1</accession>
<dbReference type="PROSITE" id="PS51228">
    <property type="entry name" value="ACB_2"/>
    <property type="match status" value="1"/>
</dbReference>
<dbReference type="InterPro" id="IPR000582">
    <property type="entry name" value="Acyl-CoA-binding_protein"/>
</dbReference>
<keyword evidence="6" id="KW-1185">Reference proteome</keyword>
<dbReference type="AlphaFoldDB" id="A0A5J5B3E1"/>
<keyword evidence="2" id="KW-0446">Lipid-binding</keyword>
<dbReference type="Gene3D" id="1.20.80.10">
    <property type="match status" value="1"/>
</dbReference>
<dbReference type="GO" id="GO:0006631">
    <property type="term" value="P:fatty acid metabolic process"/>
    <property type="evidence" value="ECO:0007669"/>
    <property type="project" value="TreeGrafter"/>
</dbReference>
<dbReference type="PANTHER" id="PTHR23310">
    <property type="entry name" value="ACYL-COA-BINDING PROTEIN, ACBP"/>
    <property type="match status" value="1"/>
</dbReference>
<dbReference type="InterPro" id="IPR035984">
    <property type="entry name" value="Acyl-CoA-binding_sf"/>
</dbReference>
<dbReference type="Proteomes" id="UP000325577">
    <property type="component" value="Linkage Group LG15"/>
</dbReference>
<dbReference type="PANTHER" id="PTHR23310:SF122">
    <property type="entry name" value="ACYL-COA-BINDING DOMAIN-CONTAINING PROTEIN 3"/>
    <property type="match status" value="1"/>
</dbReference>
<dbReference type="Pfam" id="PF00887">
    <property type="entry name" value="ACBP"/>
    <property type="match status" value="1"/>
</dbReference>
<comment type="similarity">
    <text evidence="1">Belongs to the ACBP family.</text>
</comment>
<feature type="region of interest" description="Disordered" evidence="3">
    <location>
        <begin position="227"/>
        <end position="258"/>
    </location>
</feature>
<proteinExistence type="inferred from homology"/>
<evidence type="ECO:0000256" key="2">
    <source>
        <dbReference type="ARBA" id="ARBA00023121"/>
    </source>
</evidence>